<sequence>MSESSWQLGGYEFTIALEAMGRDRLPYPLEYQPPRMEHEDDFQRFRQRCAQRLQPVFGEPLYQALTVLLEPEIRVEIYGVHGRQNTAIRMHAGVVGRTAVLAMQLPGPEPKSGGDIVLTRLRSNELAPRLVAGLPRAATGRHQPIRARRADLNAPVYSRHPTQLSPVEDLQRFFRRPRAGTGEITIYPGYTIDTRPTGDGYAFLWLDYPDDGRYLLHNHSTDDFTVTPGPADEILRQLRSRMETAHRVRTRTYR</sequence>
<evidence type="ECO:0000256" key="2">
    <source>
        <dbReference type="ARBA" id="ARBA00006411"/>
    </source>
</evidence>
<organism evidence="5 6">
    <name type="scientific">Nocardia flavorosea</name>
    <dbReference type="NCBI Taxonomy" id="53429"/>
    <lineage>
        <taxon>Bacteria</taxon>
        <taxon>Bacillati</taxon>
        <taxon>Actinomycetota</taxon>
        <taxon>Actinomycetes</taxon>
        <taxon>Mycobacteriales</taxon>
        <taxon>Nocardiaceae</taxon>
        <taxon>Nocardia</taxon>
    </lineage>
</organism>
<comment type="similarity">
    <text evidence="2">Belongs to the EspG family.</text>
</comment>
<accession>A0A846YFS8</accession>
<dbReference type="EMBL" id="JAAXOT010000002">
    <property type="protein sequence ID" value="NKY55689.1"/>
    <property type="molecule type" value="Genomic_DNA"/>
</dbReference>
<proteinExistence type="inferred from homology"/>
<evidence type="ECO:0000256" key="4">
    <source>
        <dbReference type="ARBA" id="ARBA00023186"/>
    </source>
</evidence>
<dbReference type="Pfam" id="PF14011">
    <property type="entry name" value="ESX-1_EspG"/>
    <property type="match status" value="1"/>
</dbReference>
<keyword evidence="6" id="KW-1185">Reference proteome</keyword>
<evidence type="ECO:0000256" key="3">
    <source>
        <dbReference type="ARBA" id="ARBA00022490"/>
    </source>
</evidence>
<dbReference type="InterPro" id="IPR025734">
    <property type="entry name" value="EspG"/>
</dbReference>
<name>A0A846YFS8_9NOCA</name>
<evidence type="ECO:0000313" key="6">
    <source>
        <dbReference type="Proteomes" id="UP000570678"/>
    </source>
</evidence>
<keyword evidence="4" id="KW-0143">Chaperone</keyword>
<gene>
    <name evidence="5" type="ORF">HGA15_05840</name>
</gene>
<keyword evidence="3" id="KW-0963">Cytoplasm</keyword>
<dbReference type="Proteomes" id="UP000570678">
    <property type="component" value="Unassembled WGS sequence"/>
</dbReference>
<evidence type="ECO:0000256" key="1">
    <source>
        <dbReference type="ARBA" id="ARBA00004496"/>
    </source>
</evidence>
<comment type="subcellular location">
    <subcellularLocation>
        <location evidence="1">Cytoplasm</location>
    </subcellularLocation>
</comment>
<reference evidence="5 6" key="1">
    <citation type="submission" date="2020-04" db="EMBL/GenBank/DDBJ databases">
        <title>MicrobeNet Type strains.</title>
        <authorList>
            <person name="Nicholson A.C."/>
        </authorList>
    </citation>
    <scope>NUCLEOTIDE SEQUENCE [LARGE SCALE GENOMIC DNA]</scope>
    <source>
        <strain evidence="5 6">JCM 3332</strain>
    </source>
</reference>
<protein>
    <submittedName>
        <fullName evidence="5">ESX secretion-associated protein EspG</fullName>
    </submittedName>
</protein>
<comment type="caution">
    <text evidence="5">The sequence shown here is derived from an EMBL/GenBank/DDBJ whole genome shotgun (WGS) entry which is preliminary data.</text>
</comment>
<dbReference type="RefSeq" id="WP_062973813.1">
    <property type="nucleotide sequence ID" value="NZ_JAAXOT010000002.1"/>
</dbReference>
<evidence type="ECO:0000313" key="5">
    <source>
        <dbReference type="EMBL" id="NKY55689.1"/>
    </source>
</evidence>
<dbReference type="AlphaFoldDB" id="A0A846YFS8"/>